<dbReference type="OrthoDB" id="1010927at2"/>
<dbReference type="Proteomes" id="UP000030125">
    <property type="component" value="Unassembled WGS sequence"/>
</dbReference>
<dbReference type="eggNOG" id="ENOG5031YMS">
    <property type="taxonomic scope" value="Bacteria"/>
</dbReference>
<evidence type="ECO:0000256" key="1">
    <source>
        <dbReference type="SAM" id="SignalP"/>
    </source>
</evidence>
<accession>A0A0A2ELM0</accession>
<evidence type="ECO:0008006" key="4">
    <source>
        <dbReference type="Google" id="ProtNLM"/>
    </source>
</evidence>
<feature type="signal peptide" evidence="1">
    <location>
        <begin position="1"/>
        <end position="23"/>
    </location>
</feature>
<gene>
    <name evidence="2" type="ORF">HQ35_07095</name>
</gene>
<proteinExistence type="predicted"/>
<dbReference type="EMBL" id="JQJD01000047">
    <property type="protein sequence ID" value="KGN79761.1"/>
    <property type="molecule type" value="Genomic_DNA"/>
</dbReference>
<evidence type="ECO:0000313" key="2">
    <source>
        <dbReference type="EMBL" id="KGN79761.1"/>
    </source>
</evidence>
<comment type="caution">
    <text evidence="2">The sequence shown here is derived from an EMBL/GenBank/DDBJ whole genome shotgun (WGS) entry which is preliminary data.</text>
</comment>
<evidence type="ECO:0000313" key="3">
    <source>
        <dbReference type="Proteomes" id="UP000030125"/>
    </source>
</evidence>
<dbReference type="Pfam" id="PF09697">
    <property type="entry name" value="Porph_ging"/>
    <property type="match status" value="1"/>
</dbReference>
<protein>
    <recommendedName>
        <fullName evidence="4">GLPGLI family protein</fullName>
    </recommendedName>
</protein>
<dbReference type="InterPro" id="IPR005901">
    <property type="entry name" value="GLPGLI"/>
</dbReference>
<dbReference type="AlphaFoldDB" id="A0A0A2ELM0"/>
<dbReference type="NCBIfam" id="TIGR01200">
    <property type="entry name" value="GLPGLI"/>
    <property type="match status" value="1"/>
</dbReference>
<keyword evidence="3" id="KW-1185">Reference proteome</keyword>
<reference evidence="2 3" key="1">
    <citation type="submission" date="2014-08" db="EMBL/GenBank/DDBJ databases">
        <title>Porphyromonas cangingivalis strain:COT-109_OH1386 Genome sequencing.</title>
        <authorList>
            <person name="Wallis C."/>
            <person name="Deusch O."/>
            <person name="O'Flynn C."/>
            <person name="Davis I."/>
            <person name="Jospin G."/>
            <person name="Darling A.E."/>
            <person name="Coil D.A."/>
            <person name="Alexiev A."/>
            <person name="Horsfall A."/>
            <person name="Kirkwood N."/>
            <person name="Harris S."/>
            <person name="Eisen J.A."/>
        </authorList>
    </citation>
    <scope>NUCLEOTIDE SEQUENCE [LARGE SCALE GENOMIC DNA]</scope>
    <source>
        <strain evidence="3">COT-109 OH1386</strain>
    </source>
</reference>
<sequence>MKKKVNALFILTLLSIMSVHTQAQEAFKAIYETKGHYIREWAERGRSAPTVLEIHPDRTFFYDMARLASDSTLYVTLQETQDTQKAIHEALKMNNRSLEVMIRSVFETGRREVTQAIHFDYHSYTEPMERIDWQIDDTVTETKSGYPCHPATATFLGRRWTAWYTPEVPTPAGPWKLWGLPGLIVEASEAEGLFAFSLSSFEKLNPEESQEGFKKYMSIGEVKEGRRKDILRLLGLYFGDPASFLRMRYPGQQVILEDGEGKSLTPEEIRSKVAHIEQ</sequence>
<feature type="chain" id="PRO_5001986269" description="GLPGLI family protein" evidence="1">
    <location>
        <begin position="24"/>
        <end position="278"/>
    </location>
</feature>
<dbReference type="RefSeq" id="WP_036852059.1">
    <property type="nucleotide sequence ID" value="NZ_JQJD01000047.1"/>
</dbReference>
<keyword evidence="1" id="KW-0732">Signal</keyword>
<name>A0A0A2ELM0_PORCN</name>
<dbReference type="STRING" id="36874.HQ34_05645"/>
<organism evidence="2 3">
    <name type="scientific">Porphyromonas cangingivalis</name>
    <dbReference type="NCBI Taxonomy" id="36874"/>
    <lineage>
        <taxon>Bacteria</taxon>
        <taxon>Pseudomonadati</taxon>
        <taxon>Bacteroidota</taxon>
        <taxon>Bacteroidia</taxon>
        <taxon>Bacteroidales</taxon>
        <taxon>Porphyromonadaceae</taxon>
        <taxon>Porphyromonas</taxon>
    </lineage>
</organism>